<dbReference type="RefSeq" id="WP_185259098.1">
    <property type="nucleotide sequence ID" value="NZ_AP023368.1"/>
</dbReference>
<evidence type="ECO:0000313" key="1">
    <source>
        <dbReference type="EMBL" id="BCJ98792.1"/>
    </source>
</evidence>
<dbReference type="KEGG" id="acht:bsdcttw_18330"/>
<dbReference type="Proteomes" id="UP000515703">
    <property type="component" value="Chromosome"/>
</dbReference>
<proteinExistence type="predicted"/>
<dbReference type="AlphaFoldDB" id="A0A7I8DKE3"/>
<keyword evidence="2" id="KW-1185">Reference proteome</keyword>
<reference evidence="1 2" key="2">
    <citation type="submission" date="2020-08" db="EMBL/GenBank/DDBJ databases">
        <authorList>
            <person name="Ueki A."/>
            <person name="Tonouchi A."/>
        </authorList>
    </citation>
    <scope>NUCLEOTIDE SEQUENCE [LARGE SCALE GENOMIC DNA]</scope>
    <source>
        <strain evidence="1 2">CTTW</strain>
    </source>
</reference>
<accession>A0A7I8DKE3</accession>
<organism evidence="1 2">
    <name type="scientific">Anaerocolumna chitinilytica</name>
    <dbReference type="NCBI Taxonomy" id="1727145"/>
    <lineage>
        <taxon>Bacteria</taxon>
        <taxon>Bacillati</taxon>
        <taxon>Bacillota</taxon>
        <taxon>Clostridia</taxon>
        <taxon>Lachnospirales</taxon>
        <taxon>Lachnospiraceae</taxon>
        <taxon>Anaerocolumna</taxon>
    </lineage>
</organism>
<evidence type="ECO:0000313" key="2">
    <source>
        <dbReference type="Proteomes" id="UP000515703"/>
    </source>
</evidence>
<sequence length="117" mass="13947">MKKYLQKLYFRMTYRFVRPKMIVLQATFSGDESFIDIRYWLSRPDKINPKTSPYLLTRENKKLGLLHISKFGAVKTNIRKHTNSGIVLFYNRDHAVNKGDKITLYWDGFKIENIEVQ</sequence>
<gene>
    <name evidence="1" type="ORF">bsdcttw_18330</name>
</gene>
<reference evidence="1 2" key="1">
    <citation type="submission" date="2020-08" db="EMBL/GenBank/DDBJ databases">
        <title>Draft genome sequencing of an Anaerocolumna strain isolated from anoxic soil subjected to BSD treatment.</title>
        <authorList>
            <person name="Uek A."/>
            <person name="Tonouchi A."/>
        </authorList>
    </citation>
    <scope>NUCLEOTIDE SEQUENCE [LARGE SCALE GENOMIC DNA]</scope>
    <source>
        <strain evidence="1 2">CTTW</strain>
    </source>
</reference>
<protein>
    <submittedName>
        <fullName evidence="1">Uncharacterized protein</fullName>
    </submittedName>
</protein>
<name>A0A7I8DKE3_9FIRM</name>
<dbReference type="EMBL" id="AP023368">
    <property type="protein sequence ID" value="BCJ98792.1"/>
    <property type="molecule type" value="Genomic_DNA"/>
</dbReference>